<keyword evidence="2" id="KW-1185">Reference proteome</keyword>
<dbReference type="EMBL" id="NCKV01043982">
    <property type="protein sequence ID" value="RWS18200.1"/>
    <property type="molecule type" value="Genomic_DNA"/>
</dbReference>
<protein>
    <submittedName>
        <fullName evidence="1">Uncharacterized protein</fullName>
    </submittedName>
</protein>
<dbReference type="VEuPathDB" id="VectorBase:LDEU013841"/>
<organism evidence="1 2">
    <name type="scientific">Leptotrombidium deliense</name>
    <dbReference type="NCBI Taxonomy" id="299467"/>
    <lineage>
        <taxon>Eukaryota</taxon>
        <taxon>Metazoa</taxon>
        <taxon>Ecdysozoa</taxon>
        <taxon>Arthropoda</taxon>
        <taxon>Chelicerata</taxon>
        <taxon>Arachnida</taxon>
        <taxon>Acari</taxon>
        <taxon>Acariformes</taxon>
        <taxon>Trombidiformes</taxon>
        <taxon>Prostigmata</taxon>
        <taxon>Anystina</taxon>
        <taxon>Parasitengona</taxon>
        <taxon>Trombiculoidea</taxon>
        <taxon>Trombiculidae</taxon>
        <taxon>Leptotrombidium</taxon>
    </lineage>
</organism>
<gene>
    <name evidence="1" type="ORF">B4U80_10964</name>
</gene>
<evidence type="ECO:0000313" key="1">
    <source>
        <dbReference type="EMBL" id="RWS18200.1"/>
    </source>
</evidence>
<evidence type="ECO:0000313" key="2">
    <source>
        <dbReference type="Proteomes" id="UP000288716"/>
    </source>
</evidence>
<accession>A0A443RSK6</accession>
<sequence>MFDIEIIHRPGTQMKHVDALSRSFCFSMWTLLQRKQNTTWNINGQPVNQNKKRVTPTADEIKQLLEQHHDNA</sequence>
<reference evidence="1 2" key="1">
    <citation type="journal article" date="2018" name="Gigascience">
        <title>Genomes of trombidid mites reveal novel predicted allergens and laterally-transferred genes associated with secondary metabolism.</title>
        <authorList>
            <person name="Dong X."/>
            <person name="Chaisiri K."/>
            <person name="Xia D."/>
            <person name="Armstrong S.D."/>
            <person name="Fang Y."/>
            <person name="Donnelly M.J."/>
            <person name="Kadowaki T."/>
            <person name="McGarry J.W."/>
            <person name="Darby A.C."/>
            <person name="Makepeace B.L."/>
        </authorList>
    </citation>
    <scope>NUCLEOTIDE SEQUENCE [LARGE SCALE GENOMIC DNA]</scope>
    <source>
        <strain evidence="1">UoL-UT</strain>
    </source>
</reference>
<dbReference type="AlphaFoldDB" id="A0A443RSK6"/>
<feature type="non-terminal residue" evidence="1">
    <location>
        <position position="72"/>
    </location>
</feature>
<dbReference type="Proteomes" id="UP000288716">
    <property type="component" value="Unassembled WGS sequence"/>
</dbReference>
<name>A0A443RSK6_9ACAR</name>
<proteinExistence type="predicted"/>
<comment type="caution">
    <text evidence="1">The sequence shown here is derived from an EMBL/GenBank/DDBJ whole genome shotgun (WGS) entry which is preliminary data.</text>
</comment>